<sequence>MLLEKDPAHAFIPYPAVPVAHAPTGPLAGLSFGVKDLFDVAGYPTGGGNPHVLALSGIKATNAPAVQMLLDAGARFVGKTYTDELAFSMSGINAHFGVPRNGAAPERTPGGSSSGSAAAVSNRLADFAIGTDTGGSIRCPASHCGLFGLRPSHGRITLEGSLDLAPSFDTLGFFSRDVATLERVGAVLLGEDTAALPDTVRLLYPEDGWSLLDGPVRQALQPALERAEAALGGASLVRMANAGIDRNFSAFRHIQGREAWESDGEMIERHGLVLGPGVRERFAWGRSVSNEKLEESWQVLREVQAEIAELLGEDGVLVLPTMPDIAPLLTTGEAALDEYRNTSIRLLSLAGLSGCPQLSMPLATRLGAPLGLSLIGPAGSDRSLIALAARITA</sequence>
<gene>
    <name evidence="2" type="ORF">C7389_12161</name>
</gene>
<name>A0A4R6DQC5_9RHOO</name>
<reference evidence="2 3" key="1">
    <citation type="submission" date="2019-03" db="EMBL/GenBank/DDBJ databases">
        <title>Genomic Encyclopedia of Type Strains, Phase IV (KMG-IV): sequencing the most valuable type-strain genomes for metagenomic binning, comparative biology and taxonomic classification.</title>
        <authorList>
            <person name="Goeker M."/>
        </authorList>
    </citation>
    <scope>NUCLEOTIDE SEQUENCE [LARGE SCALE GENOMIC DNA]</scope>
    <source>
        <strain evidence="2 3">DSM 12121</strain>
    </source>
</reference>
<evidence type="ECO:0000259" key="1">
    <source>
        <dbReference type="Pfam" id="PF01425"/>
    </source>
</evidence>
<dbReference type="EMBL" id="SNVV01000021">
    <property type="protein sequence ID" value="TDN47256.1"/>
    <property type="molecule type" value="Genomic_DNA"/>
</dbReference>
<comment type="caution">
    <text evidence="2">The sequence shown here is derived from an EMBL/GenBank/DDBJ whole genome shotgun (WGS) entry which is preliminary data.</text>
</comment>
<accession>A0A4R6DQC5</accession>
<dbReference type="NCBIfam" id="NF006169">
    <property type="entry name" value="PRK08310.1"/>
    <property type="match status" value="1"/>
</dbReference>
<dbReference type="InterPro" id="IPR023631">
    <property type="entry name" value="Amidase_dom"/>
</dbReference>
<feature type="domain" description="Amidase" evidence="1">
    <location>
        <begin position="22"/>
        <end position="384"/>
    </location>
</feature>
<dbReference type="Pfam" id="PF01425">
    <property type="entry name" value="Amidase"/>
    <property type="match status" value="1"/>
</dbReference>
<dbReference type="SUPFAM" id="SSF75304">
    <property type="entry name" value="Amidase signature (AS) enzymes"/>
    <property type="match status" value="1"/>
</dbReference>
<proteinExistence type="predicted"/>
<dbReference type="PROSITE" id="PS00571">
    <property type="entry name" value="AMIDASES"/>
    <property type="match status" value="1"/>
</dbReference>
<dbReference type="Gene3D" id="3.90.1300.10">
    <property type="entry name" value="Amidase signature (AS) domain"/>
    <property type="match status" value="1"/>
</dbReference>
<dbReference type="InterPro" id="IPR020556">
    <property type="entry name" value="Amidase_CS"/>
</dbReference>
<dbReference type="InterPro" id="IPR036928">
    <property type="entry name" value="AS_sf"/>
</dbReference>
<dbReference type="RefSeq" id="WP_211168500.1">
    <property type="nucleotide sequence ID" value="NZ_SNVV01000021.1"/>
</dbReference>
<dbReference type="PANTHER" id="PTHR46310">
    <property type="entry name" value="AMIDASE 1"/>
    <property type="match status" value="1"/>
</dbReference>
<evidence type="ECO:0000313" key="3">
    <source>
        <dbReference type="Proteomes" id="UP000295129"/>
    </source>
</evidence>
<dbReference type="PANTHER" id="PTHR46310:SF7">
    <property type="entry name" value="AMIDASE 1"/>
    <property type="match status" value="1"/>
</dbReference>
<dbReference type="Proteomes" id="UP000295129">
    <property type="component" value="Unassembled WGS sequence"/>
</dbReference>
<protein>
    <submittedName>
        <fullName evidence="2">Amidase</fullName>
    </submittedName>
</protein>
<organism evidence="2 3">
    <name type="scientific">Azoarcus indigens</name>
    <dbReference type="NCBI Taxonomy" id="29545"/>
    <lineage>
        <taxon>Bacteria</taxon>
        <taxon>Pseudomonadati</taxon>
        <taxon>Pseudomonadota</taxon>
        <taxon>Betaproteobacteria</taxon>
        <taxon>Rhodocyclales</taxon>
        <taxon>Zoogloeaceae</taxon>
        <taxon>Azoarcus</taxon>
    </lineage>
</organism>
<keyword evidence="3" id="KW-1185">Reference proteome</keyword>
<dbReference type="AlphaFoldDB" id="A0A4R6DQC5"/>
<evidence type="ECO:0000313" key="2">
    <source>
        <dbReference type="EMBL" id="TDN47256.1"/>
    </source>
</evidence>